<evidence type="ECO:0000313" key="3">
    <source>
        <dbReference type="Proteomes" id="UP000018721"/>
    </source>
</evidence>
<sequence>MADVPNLVQRLKAKHRGSGTVEKSLEAVLRKFYSYQGNRASIFVDESETTQTITMQTRQMKRFLEAFPEVVMVDSTHGTKFKLFSFMINNIFGHGQYVQHSLVENESHAGMKDAISAFKENNPTWDKIRAIMTDKDFDELSLLQHEFPLDQVLIFHFHLKQSTD</sequence>
<name>V9F162_PHYNI</name>
<dbReference type="InterPro" id="IPR052579">
    <property type="entry name" value="Zinc_finger_SWIM"/>
</dbReference>
<accession>V9F162</accession>
<reference evidence="2 3" key="1">
    <citation type="submission" date="2013-11" db="EMBL/GenBank/DDBJ databases">
        <title>The Genome Sequence of Phytophthora parasitica P1569.</title>
        <authorList>
            <consortium name="The Broad Institute Genomics Platform"/>
            <person name="Russ C."/>
            <person name="Tyler B."/>
            <person name="Panabieres F."/>
            <person name="Shan W."/>
            <person name="Tripathy S."/>
            <person name="Grunwald N."/>
            <person name="Machado M."/>
            <person name="Johnson C.S."/>
            <person name="Arredondo F."/>
            <person name="Hong C."/>
            <person name="Coffey M."/>
            <person name="Young S.K."/>
            <person name="Zeng Q."/>
            <person name="Gargeya S."/>
            <person name="Fitzgerald M."/>
            <person name="Abouelleil A."/>
            <person name="Alvarado L."/>
            <person name="Chapman S.B."/>
            <person name="Gainer-Dewar J."/>
            <person name="Goldberg J."/>
            <person name="Griggs A."/>
            <person name="Gujja S."/>
            <person name="Hansen M."/>
            <person name="Howarth C."/>
            <person name="Imamovic A."/>
            <person name="Ireland A."/>
            <person name="Larimer J."/>
            <person name="McCowan C."/>
            <person name="Murphy C."/>
            <person name="Pearson M."/>
            <person name="Poon T.W."/>
            <person name="Priest M."/>
            <person name="Roberts A."/>
            <person name="Saif S."/>
            <person name="Shea T."/>
            <person name="Sykes S."/>
            <person name="Wortman J."/>
            <person name="Nusbaum C."/>
            <person name="Birren B."/>
        </authorList>
    </citation>
    <scope>NUCLEOTIDE SEQUENCE [LARGE SCALE GENOMIC DNA]</scope>
    <source>
        <strain evidence="2 3">P1569</strain>
    </source>
</reference>
<dbReference type="OrthoDB" id="89029at2759"/>
<evidence type="ECO:0000259" key="1">
    <source>
        <dbReference type="Pfam" id="PF21056"/>
    </source>
</evidence>
<dbReference type="PANTHER" id="PTHR31569">
    <property type="entry name" value="SWIM-TYPE DOMAIN-CONTAINING PROTEIN"/>
    <property type="match status" value="1"/>
</dbReference>
<dbReference type="Pfam" id="PF21056">
    <property type="entry name" value="ZSWIM1-3_RNaseH-like"/>
    <property type="match status" value="1"/>
</dbReference>
<dbReference type="InterPro" id="IPR048324">
    <property type="entry name" value="ZSWIM1-3_RNaseH-like"/>
</dbReference>
<evidence type="ECO:0000313" key="2">
    <source>
        <dbReference type="EMBL" id="ETI44816.1"/>
    </source>
</evidence>
<dbReference type="EMBL" id="ANIZ01001776">
    <property type="protein sequence ID" value="ETI44816.1"/>
    <property type="molecule type" value="Genomic_DNA"/>
</dbReference>
<feature type="domain" description="ZSWIM1/3 RNaseH-like" evidence="1">
    <location>
        <begin position="32"/>
        <end position="153"/>
    </location>
</feature>
<dbReference type="HOGENOM" id="CLU_032366_1_0_1"/>
<keyword evidence="3" id="KW-1185">Reference proteome</keyword>
<dbReference type="PANTHER" id="PTHR31569:SF4">
    <property type="entry name" value="SWIM-TYPE DOMAIN-CONTAINING PROTEIN"/>
    <property type="match status" value="1"/>
</dbReference>
<proteinExistence type="predicted"/>
<dbReference type="Proteomes" id="UP000018721">
    <property type="component" value="Unassembled WGS sequence"/>
</dbReference>
<dbReference type="AlphaFoldDB" id="V9F162"/>
<organism evidence="2 3">
    <name type="scientific">Phytophthora nicotianae P1569</name>
    <dbReference type="NCBI Taxonomy" id="1317065"/>
    <lineage>
        <taxon>Eukaryota</taxon>
        <taxon>Sar</taxon>
        <taxon>Stramenopiles</taxon>
        <taxon>Oomycota</taxon>
        <taxon>Peronosporomycetes</taxon>
        <taxon>Peronosporales</taxon>
        <taxon>Peronosporaceae</taxon>
        <taxon>Phytophthora</taxon>
    </lineage>
</organism>
<protein>
    <recommendedName>
        <fullName evidence="1">ZSWIM1/3 RNaseH-like domain-containing protein</fullName>
    </recommendedName>
</protein>
<gene>
    <name evidence="2" type="ORF">F443_10509</name>
</gene>
<comment type="caution">
    <text evidence="2">The sequence shown here is derived from an EMBL/GenBank/DDBJ whole genome shotgun (WGS) entry which is preliminary data.</text>
</comment>